<evidence type="ECO:0000313" key="2">
    <source>
        <dbReference type="Proteomes" id="UP000695022"/>
    </source>
</evidence>
<feature type="compositionally biased region" description="Acidic residues" evidence="1">
    <location>
        <begin position="211"/>
        <end position="229"/>
    </location>
</feature>
<organism evidence="2 3">
    <name type="scientific">Priapulus caudatus</name>
    <name type="common">Priapulid worm</name>
    <dbReference type="NCBI Taxonomy" id="37621"/>
    <lineage>
        <taxon>Eukaryota</taxon>
        <taxon>Metazoa</taxon>
        <taxon>Ecdysozoa</taxon>
        <taxon>Scalidophora</taxon>
        <taxon>Priapulida</taxon>
        <taxon>Priapulimorpha</taxon>
        <taxon>Priapulimorphida</taxon>
        <taxon>Priapulidae</taxon>
        <taxon>Priapulus</taxon>
    </lineage>
</organism>
<feature type="non-terminal residue" evidence="3">
    <location>
        <position position="245"/>
    </location>
</feature>
<evidence type="ECO:0000313" key="3">
    <source>
        <dbReference type="RefSeq" id="XP_014679499.1"/>
    </source>
</evidence>
<sequence>MATATPPSPTRRQHGQEKSTSPQSTPLPPPRQHRGQREVKVGGGRTRPPVPLRPSNIASPPPIPPADLWSPGGAARADGWSGWGDKRSSAGGAMGPRSPVGRDPEYAVVHKHGSRLPSVDGAPEEQAASGGGRRASALGDVTTHGGGDDVTPLPAARRKRASRTRADGDDDDAADGYMCIADLPVTPHARQDGRTRYTSVRKSRATLCSQDTDDVWSDDEFSNDEDDETVAPPVPIKTGAVLEAV</sequence>
<proteinExistence type="predicted"/>
<protein>
    <submittedName>
        <fullName evidence="3">Artemin-like</fullName>
    </submittedName>
</protein>
<gene>
    <name evidence="3" type="primary">LOC106819368</name>
</gene>
<accession>A0ABM1F4X8</accession>
<keyword evidence="2" id="KW-1185">Reference proteome</keyword>
<reference evidence="3" key="1">
    <citation type="submission" date="2025-08" db="UniProtKB">
        <authorList>
            <consortium name="RefSeq"/>
        </authorList>
    </citation>
    <scope>IDENTIFICATION</scope>
</reference>
<dbReference type="GeneID" id="106819368"/>
<feature type="region of interest" description="Disordered" evidence="1">
    <location>
        <begin position="1"/>
        <end position="245"/>
    </location>
</feature>
<evidence type="ECO:0000256" key="1">
    <source>
        <dbReference type="SAM" id="MobiDB-lite"/>
    </source>
</evidence>
<name>A0ABM1F4X8_PRICU</name>
<feature type="compositionally biased region" description="Low complexity" evidence="1">
    <location>
        <begin position="134"/>
        <end position="143"/>
    </location>
</feature>
<dbReference type="Proteomes" id="UP000695022">
    <property type="component" value="Unplaced"/>
</dbReference>
<dbReference type="RefSeq" id="XP_014679499.1">
    <property type="nucleotide sequence ID" value="XM_014824013.1"/>
</dbReference>